<name>A0A1M6VYP4_9BACT</name>
<keyword evidence="2" id="KW-1185">Reference proteome</keyword>
<gene>
    <name evidence="1" type="ORF">SAMN02745216_04216</name>
</gene>
<organism evidence="1 2">
    <name type="scientific">Desulfatibacillum alkenivorans DSM 16219</name>
    <dbReference type="NCBI Taxonomy" id="1121393"/>
    <lineage>
        <taxon>Bacteria</taxon>
        <taxon>Pseudomonadati</taxon>
        <taxon>Thermodesulfobacteriota</taxon>
        <taxon>Desulfobacteria</taxon>
        <taxon>Desulfobacterales</taxon>
        <taxon>Desulfatibacillaceae</taxon>
        <taxon>Desulfatibacillum</taxon>
    </lineage>
</organism>
<proteinExistence type="predicted"/>
<protein>
    <submittedName>
        <fullName evidence="1">Uncharacterized protein</fullName>
    </submittedName>
</protein>
<evidence type="ECO:0000313" key="2">
    <source>
        <dbReference type="Proteomes" id="UP000183994"/>
    </source>
</evidence>
<sequence>MKYSVHKPPGNKSFLNLCLNVVNMPKWAARALFCLKTETLNAAGKQAPLPRMTGVNIA</sequence>
<dbReference type="EMBL" id="FQZU01000036">
    <property type="protein sequence ID" value="SHK86611.1"/>
    <property type="molecule type" value="Genomic_DNA"/>
</dbReference>
<dbReference type="AlphaFoldDB" id="A0A1M6VYP4"/>
<reference evidence="2" key="1">
    <citation type="submission" date="2016-11" db="EMBL/GenBank/DDBJ databases">
        <authorList>
            <person name="Varghese N."/>
            <person name="Submissions S."/>
        </authorList>
    </citation>
    <scope>NUCLEOTIDE SEQUENCE [LARGE SCALE GENOMIC DNA]</scope>
    <source>
        <strain evidence="2">DSM 16219</strain>
    </source>
</reference>
<dbReference type="Proteomes" id="UP000183994">
    <property type="component" value="Unassembled WGS sequence"/>
</dbReference>
<accession>A0A1M6VYP4</accession>
<evidence type="ECO:0000313" key="1">
    <source>
        <dbReference type="EMBL" id="SHK86611.1"/>
    </source>
</evidence>